<evidence type="ECO:0000259" key="3">
    <source>
        <dbReference type="Pfam" id="PF12773"/>
    </source>
</evidence>
<keyword evidence="1" id="KW-1133">Transmembrane helix</keyword>
<feature type="domain" description="Dynamin N-terminal" evidence="2">
    <location>
        <begin position="124"/>
        <end position="279"/>
    </location>
</feature>
<keyword evidence="1" id="KW-0812">Transmembrane</keyword>
<accession>E1L7P3</accession>
<proteinExistence type="predicted"/>
<feature type="transmembrane region" description="Helical" evidence="1">
    <location>
        <begin position="800"/>
        <end position="833"/>
    </location>
</feature>
<organism evidence="4 5">
    <name type="scientific">Veillonella atypica ACS-049-V-Sch6</name>
    <dbReference type="NCBI Taxonomy" id="866776"/>
    <lineage>
        <taxon>Bacteria</taxon>
        <taxon>Bacillati</taxon>
        <taxon>Bacillota</taxon>
        <taxon>Negativicutes</taxon>
        <taxon>Veillonellales</taxon>
        <taxon>Veillonellaceae</taxon>
        <taxon>Veillonella</taxon>
    </lineage>
</organism>
<dbReference type="SMART" id="SM00671">
    <property type="entry name" value="SEL1"/>
    <property type="match status" value="1"/>
</dbReference>
<dbReference type="Proteomes" id="UP000004211">
    <property type="component" value="Unassembled WGS sequence"/>
</dbReference>
<dbReference type="Pfam" id="PF00350">
    <property type="entry name" value="Dynamin_N"/>
    <property type="match status" value="1"/>
</dbReference>
<dbReference type="InterPro" id="IPR045063">
    <property type="entry name" value="Dynamin_N"/>
</dbReference>
<dbReference type="InterPro" id="IPR051943">
    <property type="entry name" value="TRAFAC_Dynamin-like_GTPase"/>
</dbReference>
<dbReference type="InterPro" id="IPR006597">
    <property type="entry name" value="Sel1-like"/>
</dbReference>
<dbReference type="Gene3D" id="3.40.50.300">
    <property type="entry name" value="P-loop containing nucleotide triphosphate hydrolases"/>
    <property type="match status" value="1"/>
</dbReference>
<name>E1L7P3_9FIRM</name>
<dbReference type="eggNOG" id="COG0699">
    <property type="taxonomic scope" value="Bacteria"/>
</dbReference>
<dbReference type="SUPFAM" id="SSF81901">
    <property type="entry name" value="HCP-like"/>
    <property type="match status" value="1"/>
</dbReference>
<dbReference type="InterPro" id="IPR027417">
    <property type="entry name" value="P-loop_NTPase"/>
</dbReference>
<protein>
    <submittedName>
        <fullName evidence="4">Dynamin family</fullName>
    </submittedName>
</protein>
<dbReference type="InterPro" id="IPR011990">
    <property type="entry name" value="TPR-like_helical_dom_sf"/>
</dbReference>
<dbReference type="Pfam" id="PF12773">
    <property type="entry name" value="DZR"/>
    <property type="match status" value="1"/>
</dbReference>
<dbReference type="PANTHER" id="PTHR43681">
    <property type="entry name" value="TRANSMEMBRANE GTPASE FZO"/>
    <property type="match status" value="1"/>
</dbReference>
<dbReference type="SUPFAM" id="SSF52540">
    <property type="entry name" value="P-loop containing nucleoside triphosphate hydrolases"/>
    <property type="match status" value="1"/>
</dbReference>
<dbReference type="RefSeq" id="WP_005378039.1">
    <property type="nucleotide sequence ID" value="NZ_AEDR01000043.1"/>
</dbReference>
<feature type="domain" description="DZANK-type" evidence="3">
    <location>
        <begin position="4"/>
        <end position="59"/>
    </location>
</feature>
<evidence type="ECO:0000313" key="5">
    <source>
        <dbReference type="Proteomes" id="UP000004211"/>
    </source>
</evidence>
<dbReference type="InterPro" id="IPR025874">
    <property type="entry name" value="DZR"/>
</dbReference>
<evidence type="ECO:0000259" key="2">
    <source>
        <dbReference type="Pfam" id="PF00350"/>
    </source>
</evidence>
<evidence type="ECO:0000256" key="1">
    <source>
        <dbReference type="SAM" id="Phobius"/>
    </source>
</evidence>
<keyword evidence="1" id="KW-0472">Membrane</keyword>
<dbReference type="Gene3D" id="1.25.40.10">
    <property type="entry name" value="Tetratricopeptide repeat domain"/>
    <property type="match status" value="1"/>
</dbReference>
<reference evidence="4 5" key="1">
    <citation type="submission" date="2010-08" db="EMBL/GenBank/DDBJ databases">
        <authorList>
            <person name="Durkin A.S."/>
            <person name="Madupu R."/>
            <person name="Torralba M."/>
            <person name="Gillis M."/>
            <person name="Methe B."/>
            <person name="Sutton G."/>
            <person name="Nelson K.E."/>
        </authorList>
    </citation>
    <scope>NUCLEOTIDE SEQUENCE [LARGE SCALE GENOMIC DNA]</scope>
    <source>
        <strain evidence="4 5">ACS-049-V-Sch6</strain>
    </source>
</reference>
<gene>
    <name evidence="4" type="ORF">HMPREF9321_1724</name>
</gene>
<dbReference type="EMBL" id="AEDR01000043">
    <property type="protein sequence ID" value="EFL55638.1"/>
    <property type="molecule type" value="Genomic_DNA"/>
</dbReference>
<sequence>MKICKHCNKEIDDSYKYCVYCGHSCQESTLSETGAVGTKVCRECGREIGAYCKFCVYCGAKCQIVDPLKNLFWNVDAYHWLPQIVRQLALLEDRLHRGETDSLYDYVCHAVRNLKNVLAAPPQVMIVGSFSTGKSTFLNALFGESIAKVGALPTTAITTKLSYGPEDTLLVYFKNGDIENYRVDDFNQLTSEEGEEWQTLHNSILYVERFLPNDLLKSFSIIDSPGLDAKAEHTNQTKNFIERADIILWMFSAEHAVSAREVAAIRALDARYKPVAIINKIDTLDEEEDDLEDLLSSLKGKLGNLVSGVYPVSAQLAFEGKEAGNETFIKESFITPLEDYLNHDVITASEKYRMQVFLDTFSTLVFKAAESASGKYQDSKYSTLFLTLLDSYDACQETIKSYSQIISSQESASLDFYRAAKELLLVSDRKADWKTYSENGHFQAFYAYLVRAARSGQLLAIFLLAVLCTSNIESEDAQSFVDNCRTWVEELESLYKKDPSFLDHYSLDALVEKDSLLSQTAVELVLSNYYYNSNTSAYLRYLELANAHGSTIAKLRLATYYDNQGLVIKAKPYWESLLSRKDDIGAIAYNKLGLLYLEGYEGIPQDLVKAKELLSVASQYDDPIYSFNYAEALLKSAIKEPSLERIGEWEGKAINLLESVYKKNTIVAEELMGIYMHGLRTIELSYEKAINIFKSTSEPTELMYFLAARIYLIACYGGSQGPDKALELSKKVSLPQQLFIEGMVAHVKDNIELARVKMQKAADLGFELAKSELERGLDNIDYRELPTNDNSEEDGCATYVAVGIIILIIAGILIAFPQILIGIIVILVIGWVLRKLFS</sequence>
<dbReference type="AlphaFoldDB" id="E1L7P3"/>
<comment type="caution">
    <text evidence="4">The sequence shown here is derived from an EMBL/GenBank/DDBJ whole genome shotgun (WGS) entry which is preliminary data.</text>
</comment>
<dbReference type="PANTHER" id="PTHR43681:SF1">
    <property type="entry name" value="SARCALUMENIN"/>
    <property type="match status" value="1"/>
</dbReference>
<evidence type="ECO:0000313" key="4">
    <source>
        <dbReference type="EMBL" id="EFL55638.1"/>
    </source>
</evidence>